<accession>A0A0G4KWB1</accession>
<feature type="coiled-coil region" evidence="3">
    <location>
        <begin position="117"/>
        <end position="144"/>
    </location>
</feature>
<gene>
    <name evidence="5" type="ORF">BN1723_010231</name>
</gene>
<feature type="coiled-coil region" evidence="3">
    <location>
        <begin position="345"/>
        <end position="372"/>
    </location>
</feature>
<dbReference type="AlphaFoldDB" id="A0A0G4KWB1"/>
<feature type="compositionally biased region" description="Pro residues" evidence="4">
    <location>
        <begin position="185"/>
        <end position="194"/>
    </location>
</feature>
<evidence type="ECO:0000256" key="4">
    <source>
        <dbReference type="SAM" id="MobiDB-lite"/>
    </source>
</evidence>
<feature type="compositionally biased region" description="Polar residues" evidence="4">
    <location>
        <begin position="28"/>
        <end position="40"/>
    </location>
</feature>
<feature type="compositionally biased region" description="Acidic residues" evidence="4">
    <location>
        <begin position="41"/>
        <end position="51"/>
    </location>
</feature>
<evidence type="ECO:0000313" key="6">
    <source>
        <dbReference type="Proteomes" id="UP000045706"/>
    </source>
</evidence>
<evidence type="ECO:0000256" key="1">
    <source>
        <dbReference type="ARBA" id="ARBA00004496"/>
    </source>
</evidence>
<dbReference type="GO" id="GO:0007017">
    <property type="term" value="P:microtubule-based process"/>
    <property type="evidence" value="ECO:0007669"/>
    <property type="project" value="InterPro"/>
</dbReference>
<evidence type="ECO:0000256" key="3">
    <source>
        <dbReference type="SAM" id="Coils"/>
    </source>
</evidence>
<dbReference type="InterPro" id="IPR028133">
    <property type="entry name" value="Dynamitin"/>
</dbReference>
<evidence type="ECO:0008006" key="7">
    <source>
        <dbReference type="Google" id="ProtNLM"/>
    </source>
</evidence>
<name>A0A0G4KWB1_VERLO</name>
<protein>
    <recommendedName>
        <fullName evidence="7">Dynactin subunit 2</fullName>
    </recommendedName>
</protein>
<comment type="subcellular location">
    <subcellularLocation>
        <location evidence="1">Cytoplasm</location>
    </subcellularLocation>
</comment>
<evidence type="ECO:0000256" key="2">
    <source>
        <dbReference type="ARBA" id="ARBA00022490"/>
    </source>
</evidence>
<feature type="region of interest" description="Disordered" evidence="4">
    <location>
        <begin position="178"/>
        <end position="210"/>
    </location>
</feature>
<dbReference type="GO" id="GO:0005869">
    <property type="term" value="C:dynactin complex"/>
    <property type="evidence" value="ECO:0007669"/>
    <property type="project" value="InterPro"/>
</dbReference>
<organism evidence="5 6">
    <name type="scientific">Verticillium longisporum</name>
    <name type="common">Verticillium dahliae var. longisporum</name>
    <dbReference type="NCBI Taxonomy" id="100787"/>
    <lineage>
        <taxon>Eukaryota</taxon>
        <taxon>Fungi</taxon>
        <taxon>Dikarya</taxon>
        <taxon>Ascomycota</taxon>
        <taxon>Pezizomycotina</taxon>
        <taxon>Sordariomycetes</taxon>
        <taxon>Hypocreomycetidae</taxon>
        <taxon>Glomerellales</taxon>
        <taxon>Plectosphaerellaceae</taxon>
        <taxon>Verticillium</taxon>
    </lineage>
</organism>
<feature type="region of interest" description="Disordered" evidence="4">
    <location>
        <begin position="1"/>
        <end position="96"/>
    </location>
</feature>
<feature type="region of interest" description="Disordered" evidence="4">
    <location>
        <begin position="528"/>
        <end position="560"/>
    </location>
</feature>
<dbReference type="Pfam" id="PF04912">
    <property type="entry name" value="Dynamitin"/>
    <property type="match status" value="1"/>
</dbReference>
<evidence type="ECO:0000313" key="5">
    <source>
        <dbReference type="EMBL" id="CRK14073.1"/>
    </source>
</evidence>
<dbReference type="PANTHER" id="PTHR15346">
    <property type="entry name" value="DYNACTIN SUBUNIT"/>
    <property type="match status" value="1"/>
</dbReference>
<keyword evidence="2" id="KW-0963">Cytoplasm</keyword>
<dbReference type="EMBL" id="CVQI01004669">
    <property type="protein sequence ID" value="CRK14073.1"/>
    <property type="molecule type" value="Genomic_DNA"/>
</dbReference>
<proteinExistence type="predicted"/>
<dbReference type="GO" id="GO:0005737">
    <property type="term" value="C:cytoplasm"/>
    <property type="evidence" value="ECO:0007669"/>
    <property type="project" value="UniProtKB-SubCell"/>
</dbReference>
<feature type="region of interest" description="Disordered" evidence="4">
    <location>
        <begin position="407"/>
        <end position="435"/>
    </location>
</feature>
<sequence length="662" mass="71465">MALNRKYANLPDLDSAPDIYETPDLTDDISTAPTTTGPSQSDDEFDDDDDAPGISRSRLRIDEARSRFLPSNVDASAADFSDRVDGKRKSYKTTTRRQRILEDGTTEIGDLSDEDDEEHLDRKIARLQREIAEAKEEFGRKKAAAATQPAIAASDAQEQKLASLSQVIDEISRSIEPHAGVAPSQKPPPPPPQPQAGTEAQPEGLPATGTASYTITYAPTYEQSHALAKAADFDRRLVLLEKGIGIGSAALPEADTNGLPRAILPTLDALQRQIVTLSQASTSNLDAITRRARSRFLPSNVDASAADFSDRVDGKRKSYKTTTRRQRILEDGTTEIGDLSDEDDEEHLDRKIARLQREIAEAKEEFGRKKAAAATQPAIAASDAQEQKLASLSQVIDEISRSIESHAGVAPSQKPLPPPPQPQAGTEAQPEGLPATGTVSYTITYAPTYEQSHALAKAADFDRRLVLLEKGIGIGSAALPEADTNGLPRAILPTLDALQRQIVTLSQASTSNLDAITRRVRTLTQEAHQLEKARQGAKAARESLGGGSPSSAEDAEDSEQTAKINALYGTLPTIESLAPLLPPLLDRLRSLRAVHADAASASEILERIEKQQADMTADMKQWREGLDKVEEAVREGGATMSGNMKVIEGWVKDLEGRVAKLP</sequence>
<reference evidence="6" key="1">
    <citation type="submission" date="2015-05" db="EMBL/GenBank/DDBJ databases">
        <authorList>
            <person name="Fogelqvist Johan"/>
        </authorList>
    </citation>
    <scope>NUCLEOTIDE SEQUENCE [LARGE SCALE GENOMIC DNA]</scope>
</reference>
<dbReference type="Proteomes" id="UP000045706">
    <property type="component" value="Unassembled WGS sequence"/>
</dbReference>
<keyword evidence="3" id="KW-0175">Coiled coil</keyword>